<keyword evidence="5" id="KW-1133">Transmembrane helix</keyword>
<evidence type="ECO:0000256" key="2">
    <source>
        <dbReference type="ARBA" id="ARBA00023319"/>
    </source>
</evidence>
<evidence type="ECO:0000256" key="4">
    <source>
        <dbReference type="SAM" id="MobiDB-lite"/>
    </source>
</evidence>
<feature type="transmembrane region" description="Helical" evidence="5">
    <location>
        <begin position="282"/>
        <end position="304"/>
    </location>
</feature>
<evidence type="ECO:0000313" key="8">
    <source>
        <dbReference type="Proteomes" id="UP000281406"/>
    </source>
</evidence>
<dbReference type="PANTHER" id="PTHR16675:SF237">
    <property type="entry name" value="MHC CLASS I ANTIGEN TRANSCRIPT VARIANT 1-RELATED"/>
    <property type="match status" value="1"/>
</dbReference>
<reference evidence="7 8" key="1">
    <citation type="submission" date="2018-10" db="EMBL/GenBank/DDBJ databases">
        <title>Genome assembly for a Yunnan-Guizhou Plateau 3E fish, Anabarilius grahami (Regan), and its evolutionary and genetic applications.</title>
        <authorList>
            <person name="Jiang W."/>
        </authorList>
    </citation>
    <scope>NUCLEOTIDE SEQUENCE [LARGE SCALE GENOMIC DNA]</scope>
    <source>
        <strain evidence="7">AG-KIZ</strain>
        <tissue evidence="7">Muscle</tissue>
    </source>
</reference>
<dbReference type="OrthoDB" id="8936120at2759"/>
<dbReference type="PRINTS" id="PR01638">
    <property type="entry name" value="MHCCLASSI"/>
</dbReference>
<dbReference type="Proteomes" id="UP000281406">
    <property type="component" value="Unassembled WGS sequence"/>
</dbReference>
<dbReference type="InterPro" id="IPR011162">
    <property type="entry name" value="MHC_I/II-like_Ag-recog"/>
</dbReference>
<dbReference type="SMART" id="SM00407">
    <property type="entry name" value="IGc1"/>
    <property type="match status" value="1"/>
</dbReference>
<dbReference type="InterPro" id="IPR036179">
    <property type="entry name" value="Ig-like_dom_sf"/>
</dbReference>
<dbReference type="EMBL" id="RJVU01057486">
    <property type="protein sequence ID" value="ROK25269.1"/>
    <property type="molecule type" value="Genomic_DNA"/>
</dbReference>
<dbReference type="PANTHER" id="PTHR16675">
    <property type="entry name" value="MHC CLASS I-RELATED"/>
    <property type="match status" value="1"/>
</dbReference>
<dbReference type="InterPro" id="IPR013783">
    <property type="entry name" value="Ig-like_fold"/>
</dbReference>
<dbReference type="PROSITE" id="PS50835">
    <property type="entry name" value="IG_LIKE"/>
    <property type="match status" value="1"/>
</dbReference>
<comment type="similarity">
    <text evidence="3">Belongs to the MHC class I family.</text>
</comment>
<dbReference type="AlphaFoldDB" id="A0A3N0XXS1"/>
<protein>
    <submittedName>
        <fullName evidence="7">DLA class I histocompatibility antigen, A9/A9 alpha chain</fullName>
    </submittedName>
</protein>
<dbReference type="Gene3D" id="3.30.500.10">
    <property type="entry name" value="MHC class I-like antigen recognition-like"/>
    <property type="match status" value="1"/>
</dbReference>
<dbReference type="SUPFAM" id="SSF48726">
    <property type="entry name" value="Immunoglobulin"/>
    <property type="match status" value="1"/>
</dbReference>
<accession>A0A3N0XXS1</accession>
<keyword evidence="5" id="KW-0472">Membrane</keyword>
<dbReference type="InterPro" id="IPR001039">
    <property type="entry name" value="MHC_I_a_a1/a2"/>
</dbReference>
<dbReference type="InterPro" id="IPR003597">
    <property type="entry name" value="Ig_C1-set"/>
</dbReference>
<dbReference type="FunFam" id="3.30.500.10:FF:000001">
    <property type="entry name" value="H-2 class I histocompatibility antigen, alpha chain"/>
    <property type="match status" value="1"/>
</dbReference>
<keyword evidence="5" id="KW-0812">Transmembrane</keyword>
<dbReference type="GO" id="GO:0006955">
    <property type="term" value="P:immune response"/>
    <property type="evidence" value="ECO:0007669"/>
    <property type="project" value="TreeGrafter"/>
</dbReference>
<gene>
    <name evidence="7" type="ORF">DPX16_0294</name>
</gene>
<evidence type="ECO:0000256" key="1">
    <source>
        <dbReference type="ARBA" id="ARBA00023180"/>
    </source>
</evidence>
<dbReference type="SUPFAM" id="SSF54452">
    <property type="entry name" value="MHC antigen-recognition domain"/>
    <property type="match status" value="1"/>
</dbReference>
<feature type="compositionally biased region" description="Polar residues" evidence="4">
    <location>
        <begin position="345"/>
        <end position="358"/>
    </location>
</feature>
<dbReference type="Pfam" id="PF00129">
    <property type="entry name" value="MHC_I"/>
    <property type="match status" value="1"/>
</dbReference>
<dbReference type="InterPro" id="IPR011161">
    <property type="entry name" value="MHC_I-like_Ag-recog"/>
</dbReference>
<dbReference type="Gene3D" id="2.60.40.10">
    <property type="entry name" value="Immunoglobulins"/>
    <property type="match status" value="1"/>
</dbReference>
<organism evidence="7 8">
    <name type="scientific">Anabarilius grahami</name>
    <name type="common">Kanglang fish</name>
    <name type="synonym">Barilius grahami</name>
    <dbReference type="NCBI Taxonomy" id="495550"/>
    <lineage>
        <taxon>Eukaryota</taxon>
        <taxon>Metazoa</taxon>
        <taxon>Chordata</taxon>
        <taxon>Craniata</taxon>
        <taxon>Vertebrata</taxon>
        <taxon>Euteleostomi</taxon>
        <taxon>Actinopterygii</taxon>
        <taxon>Neopterygii</taxon>
        <taxon>Teleostei</taxon>
        <taxon>Ostariophysi</taxon>
        <taxon>Cypriniformes</taxon>
        <taxon>Xenocyprididae</taxon>
        <taxon>Xenocypridinae</taxon>
        <taxon>Xenocypridinae incertae sedis</taxon>
        <taxon>Anabarilius</taxon>
    </lineage>
</organism>
<evidence type="ECO:0000256" key="5">
    <source>
        <dbReference type="SAM" id="Phobius"/>
    </source>
</evidence>
<evidence type="ECO:0000259" key="6">
    <source>
        <dbReference type="PROSITE" id="PS50835"/>
    </source>
</evidence>
<feature type="domain" description="Ig-like" evidence="6">
    <location>
        <begin position="183"/>
        <end position="270"/>
    </location>
</feature>
<feature type="region of interest" description="Disordered" evidence="4">
    <location>
        <begin position="332"/>
        <end position="358"/>
    </location>
</feature>
<name>A0A3N0XXS1_ANAGA</name>
<dbReference type="Pfam" id="PF07654">
    <property type="entry name" value="C1-set"/>
    <property type="match status" value="1"/>
</dbReference>
<dbReference type="InterPro" id="IPR037055">
    <property type="entry name" value="MHC_I-like_Ag-recog_sf"/>
</dbReference>
<comment type="caution">
    <text evidence="7">The sequence shown here is derived from an EMBL/GenBank/DDBJ whole genome shotgun (WGS) entry which is preliminary data.</text>
</comment>
<keyword evidence="8" id="KW-1185">Reference proteome</keyword>
<dbReference type="InterPro" id="IPR003006">
    <property type="entry name" value="Ig/MHC_CS"/>
</dbReference>
<dbReference type="PROSITE" id="PS00290">
    <property type="entry name" value="IG_MHC"/>
    <property type="match status" value="1"/>
</dbReference>
<sequence>MFAPSLSTGKHSLEYFYTSVSGDDNEFTTVGVLDDTQFMYFDINTMKASPKTEWMRKNETSDYWDSQTHSLLRQHYWIRNNLRTNSAGMHTYQLIYGCEWNDETGETNGFRKIGYDGDDFLFLNLKRKEYISPMEQGFSVQQECNNKTTFPGYWKHYLEIECIETLKKFLQLGKSSLEKTVSPQVSLLQKNASSPVSCHVTHFFPSDITITWMRNGQEYHEDVKVGKLLPNEDGTFQKTVTLKAEPDEWRKNEYSCVVEHKSKTIRKTLTEKEIRTNNETPASFGMIVAVSVVIILLVIAVLGYKLYQKKGKSEEHQDFLCVLPIVSRLPRVRPSRTSPDHAPPSRSSFGTTNFFQRN</sequence>
<dbReference type="GO" id="GO:0009897">
    <property type="term" value="C:external side of plasma membrane"/>
    <property type="evidence" value="ECO:0007669"/>
    <property type="project" value="TreeGrafter"/>
</dbReference>
<keyword evidence="1" id="KW-0325">Glycoprotein</keyword>
<dbReference type="InterPro" id="IPR050208">
    <property type="entry name" value="MHC_class-I_related"/>
</dbReference>
<dbReference type="InterPro" id="IPR007110">
    <property type="entry name" value="Ig-like_dom"/>
</dbReference>
<keyword evidence="2" id="KW-0393">Immunoglobulin domain</keyword>
<dbReference type="GO" id="GO:0005615">
    <property type="term" value="C:extracellular space"/>
    <property type="evidence" value="ECO:0007669"/>
    <property type="project" value="TreeGrafter"/>
</dbReference>
<evidence type="ECO:0000256" key="3">
    <source>
        <dbReference type="RuleBase" id="RU004439"/>
    </source>
</evidence>
<evidence type="ECO:0000313" key="7">
    <source>
        <dbReference type="EMBL" id="ROK25269.1"/>
    </source>
</evidence>
<proteinExistence type="inferred from homology"/>